<name>A0A3Q0KLE1_SCHMA</name>
<proteinExistence type="predicted"/>
<accession>A0A3Q0KLE1</accession>
<keyword evidence="1" id="KW-1185">Reference proteome</keyword>
<dbReference type="InParanoid" id="A0A3Q0KLE1"/>
<dbReference type="AlphaFoldDB" id="A0A3Q0KLE1"/>
<reference evidence="2" key="2">
    <citation type="submission" date="2018-12" db="UniProtKB">
        <authorList>
            <consortium name="WormBaseParasite"/>
        </authorList>
    </citation>
    <scope>IDENTIFICATION</scope>
    <source>
        <strain evidence="2">Puerto Rican</strain>
    </source>
</reference>
<protein>
    <submittedName>
        <fullName evidence="2">GEMIN5</fullName>
    </submittedName>
</protein>
<organism evidence="1 2">
    <name type="scientific">Schistosoma mansoni</name>
    <name type="common">Blood fluke</name>
    <dbReference type="NCBI Taxonomy" id="6183"/>
    <lineage>
        <taxon>Eukaryota</taxon>
        <taxon>Metazoa</taxon>
        <taxon>Spiralia</taxon>
        <taxon>Lophotrochozoa</taxon>
        <taxon>Platyhelminthes</taxon>
        <taxon>Trematoda</taxon>
        <taxon>Digenea</taxon>
        <taxon>Strigeidida</taxon>
        <taxon>Schistosomatoidea</taxon>
        <taxon>Schistosomatidae</taxon>
        <taxon>Schistosoma</taxon>
    </lineage>
</organism>
<dbReference type="Proteomes" id="UP000008854">
    <property type="component" value="Unassembled WGS sequence"/>
</dbReference>
<dbReference type="WBParaSite" id="Smp_128630.1">
    <property type="protein sequence ID" value="Smp_128630.1"/>
    <property type="gene ID" value="Smp_128630"/>
</dbReference>
<dbReference type="STRING" id="6183.A0A3Q0KLE1"/>
<evidence type="ECO:0000313" key="1">
    <source>
        <dbReference type="Proteomes" id="UP000008854"/>
    </source>
</evidence>
<sequence>MLLDRCRLTMSQTDAVFPSLAFPESEILNNMILARDAHFLTRFHNFEISSTEPVNITPSTSDYLQNEFKNLSLKFDHLYASTHKNLKILQELDSDLLSLDRTLTVDKRLESFAPPIDIKKGTNIPTIKYQTDLMMTSKEKDLNSRDLAIGRDKFPYDEPVKDVNTLHTRIKSIKNTPKRKRTMYCQEWYAQKLGKLRLNSSYVIWRFNTDETQPAKSLVEKPLLRGLLKHGDFGTIALADNRVIGCDKSVISLSKSLTSALASSTIVACIQQQLRIDFTLTEDIKRLSSMYPLDWDLSARNFHLLAGQGVMATATIHVAPNGPISLVKIRKPSDPDHPEPHLAEPCNFVPPISWSLDEWLMEINDFCNSVIPTS</sequence>
<evidence type="ECO:0000313" key="2">
    <source>
        <dbReference type="WBParaSite" id="Smp_128630.1"/>
    </source>
</evidence>
<reference evidence="1" key="1">
    <citation type="journal article" date="2012" name="PLoS Negl. Trop. Dis.">
        <title>A systematically improved high quality genome and transcriptome of the human blood fluke Schistosoma mansoni.</title>
        <authorList>
            <person name="Protasio A.V."/>
            <person name="Tsai I.J."/>
            <person name="Babbage A."/>
            <person name="Nichol S."/>
            <person name="Hunt M."/>
            <person name="Aslett M.A."/>
            <person name="De Silva N."/>
            <person name="Velarde G.S."/>
            <person name="Anderson T.J."/>
            <person name="Clark R.C."/>
            <person name="Davidson C."/>
            <person name="Dillon G.P."/>
            <person name="Holroyd N.E."/>
            <person name="LoVerde P.T."/>
            <person name="Lloyd C."/>
            <person name="McQuillan J."/>
            <person name="Oliveira G."/>
            <person name="Otto T.D."/>
            <person name="Parker-Manuel S.J."/>
            <person name="Quail M.A."/>
            <person name="Wilson R.A."/>
            <person name="Zerlotini A."/>
            <person name="Dunne D.W."/>
            <person name="Berriman M."/>
        </authorList>
    </citation>
    <scope>NUCLEOTIDE SEQUENCE [LARGE SCALE GENOMIC DNA]</scope>
    <source>
        <strain evidence="1">Puerto Rican</strain>
    </source>
</reference>